<evidence type="ECO:0008006" key="4">
    <source>
        <dbReference type="Google" id="ProtNLM"/>
    </source>
</evidence>
<reference evidence="2 3" key="1">
    <citation type="submission" date="2020-07" db="EMBL/GenBank/DDBJ databases">
        <title>Genomic Encyclopedia of Type Strains, Phase IV (KMG-V): Genome sequencing to study the core and pangenomes of soil and plant-associated prokaryotes.</title>
        <authorList>
            <person name="Whitman W."/>
        </authorList>
    </citation>
    <scope>NUCLEOTIDE SEQUENCE [LARGE SCALE GENOMIC DNA]</scope>
    <source>
        <strain evidence="2 3">RH2WT43</strain>
    </source>
</reference>
<evidence type="ECO:0000313" key="3">
    <source>
        <dbReference type="Proteomes" id="UP000550401"/>
    </source>
</evidence>
<feature type="chain" id="PRO_5032904318" description="Parallel beta helix pectate lyase-like protein" evidence="1">
    <location>
        <begin position="26"/>
        <end position="355"/>
    </location>
</feature>
<accession>A0A839F2L9</accession>
<dbReference type="SUPFAM" id="SSF51126">
    <property type="entry name" value="Pectin lyase-like"/>
    <property type="match status" value="1"/>
</dbReference>
<keyword evidence="3" id="KW-1185">Reference proteome</keyword>
<dbReference type="InterPro" id="IPR059226">
    <property type="entry name" value="Choice_anch_Q_dom"/>
</dbReference>
<protein>
    <recommendedName>
        <fullName evidence="4">Parallel beta helix pectate lyase-like protein</fullName>
    </recommendedName>
</protein>
<sequence length="355" mass="35907">MRRSTRTFPSCLALALLALPGLGHAYSACVGTSQELDDAMSQAAATSDASITIKIREGAYAVGPGVSFYLNLTHSNQTANVSGGWSGATCDAHHAGTAGTVLTGSSGSAALQLNTGISTSGNTINATDLTLRNAQGILNDAVGACLHVLLNGGATARVYRMRLDGCIGASAAILDNSSGDLTFANSVVQGGYNSGAPVRSLNNNAAARFAHLTITGNTATSSSQEASGLVLRAAANPPSQITLDNSIVWGGIAPAGIPDIATDGAGIVFTRAHYDTRSHVNATITDNAPSHGDPGFLTPTQARLRADSPLVDSGVTLAIGGSMDADGDARTQGAAVDVGAYETNPDRIHADGFDR</sequence>
<dbReference type="RefSeq" id="WP_182531330.1">
    <property type="nucleotide sequence ID" value="NZ_JACGXL010000003.1"/>
</dbReference>
<organism evidence="2 3">
    <name type="scientific">Dokdonella fugitiva</name>
    <dbReference type="NCBI Taxonomy" id="328517"/>
    <lineage>
        <taxon>Bacteria</taxon>
        <taxon>Pseudomonadati</taxon>
        <taxon>Pseudomonadota</taxon>
        <taxon>Gammaproteobacteria</taxon>
        <taxon>Lysobacterales</taxon>
        <taxon>Rhodanobacteraceae</taxon>
        <taxon>Dokdonella</taxon>
    </lineage>
</organism>
<gene>
    <name evidence="2" type="ORF">FHW12_002506</name>
</gene>
<evidence type="ECO:0000256" key="1">
    <source>
        <dbReference type="SAM" id="SignalP"/>
    </source>
</evidence>
<dbReference type="Proteomes" id="UP000550401">
    <property type="component" value="Unassembled WGS sequence"/>
</dbReference>
<comment type="caution">
    <text evidence="2">The sequence shown here is derived from an EMBL/GenBank/DDBJ whole genome shotgun (WGS) entry which is preliminary data.</text>
</comment>
<dbReference type="NCBIfam" id="NF041518">
    <property type="entry name" value="choice_anch_Q"/>
    <property type="match status" value="1"/>
</dbReference>
<keyword evidence="1" id="KW-0732">Signal</keyword>
<proteinExistence type="predicted"/>
<dbReference type="AlphaFoldDB" id="A0A839F2L9"/>
<evidence type="ECO:0000313" key="2">
    <source>
        <dbReference type="EMBL" id="MBA8888282.1"/>
    </source>
</evidence>
<dbReference type="EMBL" id="JACGXL010000003">
    <property type="protein sequence ID" value="MBA8888282.1"/>
    <property type="molecule type" value="Genomic_DNA"/>
</dbReference>
<name>A0A839F2L9_9GAMM</name>
<feature type="signal peptide" evidence="1">
    <location>
        <begin position="1"/>
        <end position="25"/>
    </location>
</feature>
<dbReference type="InterPro" id="IPR011050">
    <property type="entry name" value="Pectin_lyase_fold/virulence"/>
</dbReference>